<sequence>MVDGCITMKKMNVKSNQGVNVQQTKNPTNVHCSQKKSELLYSKSFGQCPGVKKRFTFHCCVNAIRLLGLGIGNRKMYPEEHVPSHTTFAERRRGLEYVKPFF</sequence>
<dbReference type="AlphaFoldDB" id="A0AAN7VNM5"/>
<reference evidence="1 2" key="1">
    <citation type="journal article" date="2024" name="Insects">
        <title>An Improved Chromosome-Level Genome Assembly of the Firefly Pyrocoelia pectoralis.</title>
        <authorList>
            <person name="Fu X."/>
            <person name="Meyer-Rochow V.B."/>
            <person name="Ballantyne L."/>
            <person name="Zhu X."/>
        </authorList>
    </citation>
    <scope>NUCLEOTIDE SEQUENCE [LARGE SCALE GENOMIC DNA]</scope>
    <source>
        <strain evidence="1">XCY_ONT2</strain>
    </source>
</reference>
<keyword evidence="2" id="KW-1185">Reference proteome</keyword>
<dbReference type="Proteomes" id="UP001329430">
    <property type="component" value="Chromosome 2"/>
</dbReference>
<name>A0AAN7VNM5_9COLE</name>
<evidence type="ECO:0000313" key="1">
    <source>
        <dbReference type="EMBL" id="KAK5647898.1"/>
    </source>
</evidence>
<proteinExistence type="predicted"/>
<comment type="caution">
    <text evidence="1">The sequence shown here is derived from an EMBL/GenBank/DDBJ whole genome shotgun (WGS) entry which is preliminary data.</text>
</comment>
<gene>
    <name evidence="1" type="ORF">RI129_002790</name>
</gene>
<protein>
    <submittedName>
        <fullName evidence="1">Uncharacterized protein</fullName>
    </submittedName>
</protein>
<accession>A0AAN7VNM5</accession>
<organism evidence="1 2">
    <name type="scientific">Pyrocoelia pectoralis</name>
    <dbReference type="NCBI Taxonomy" id="417401"/>
    <lineage>
        <taxon>Eukaryota</taxon>
        <taxon>Metazoa</taxon>
        <taxon>Ecdysozoa</taxon>
        <taxon>Arthropoda</taxon>
        <taxon>Hexapoda</taxon>
        <taxon>Insecta</taxon>
        <taxon>Pterygota</taxon>
        <taxon>Neoptera</taxon>
        <taxon>Endopterygota</taxon>
        <taxon>Coleoptera</taxon>
        <taxon>Polyphaga</taxon>
        <taxon>Elateriformia</taxon>
        <taxon>Elateroidea</taxon>
        <taxon>Lampyridae</taxon>
        <taxon>Lampyrinae</taxon>
        <taxon>Pyrocoelia</taxon>
    </lineage>
</organism>
<evidence type="ECO:0000313" key="2">
    <source>
        <dbReference type="Proteomes" id="UP001329430"/>
    </source>
</evidence>
<dbReference type="EMBL" id="JAVRBK010000002">
    <property type="protein sequence ID" value="KAK5647898.1"/>
    <property type="molecule type" value="Genomic_DNA"/>
</dbReference>